<gene>
    <name evidence="2" type="ORF">V7S43_004600</name>
</gene>
<reference evidence="2 3" key="1">
    <citation type="submission" date="2024-09" db="EMBL/GenBank/DDBJ databases">
        <title>Genome sequencing and assembly of Phytophthora oleae, isolate VK10A, causative agent of rot of olive drupes.</title>
        <authorList>
            <person name="Conti Taguali S."/>
            <person name="Riolo M."/>
            <person name="La Spada F."/>
            <person name="Cacciola S.O."/>
            <person name="Dionisio G."/>
        </authorList>
    </citation>
    <scope>NUCLEOTIDE SEQUENCE [LARGE SCALE GENOMIC DNA]</scope>
    <source>
        <strain evidence="2 3">VK10A</strain>
    </source>
</reference>
<protein>
    <submittedName>
        <fullName evidence="2">Uncharacterized protein</fullName>
    </submittedName>
</protein>
<keyword evidence="3" id="KW-1185">Reference proteome</keyword>
<organism evidence="2 3">
    <name type="scientific">Phytophthora oleae</name>
    <dbReference type="NCBI Taxonomy" id="2107226"/>
    <lineage>
        <taxon>Eukaryota</taxon>
        <taxon>Sar</taxon>
        <taxon>Stramenopiles</taxon>
        <taxon>Oomycota</taxon>
        <taxon>Peronosporomycetes</taxon>
        <taxon>Peronosporales</taxon>
        <taxon>Peronosporaceae</taxon>
        <taxon>Phytophthora</taxon>
    </lineage>
</organism>
<dbReference type="EMBL" id="JBIMZQ010000007">
    <property type="protein sequence ID" value="KAL3670287.1"/>
    <property type="molecule type" value="Genomic_DNA"/>
</dbReference>
<evidence type="ECO:0000313" key="2">
    <source>
        <dbReference type="EMBL" id="KAL3670287.1"/>
    </source>
</evidence>
<feature type="chain" id="PRO_5044817714" evidence="1">
    <location>
        <begin position="20"/>
        <end position="550"/>
    </location>
</feature>
<sequence length="550" mass="59647">MQLAFSLLTLLFIVNGVSGLDLSFWDDDDDSSDESEDDSSDSFTIATPATATSTVTSTYRNWVGPWSMSPDVACYREAHIMDTCPSNYDRNDATNTCWTECPLTYPVECGMECIRQNDDCGVEVFNKISVIAVTALDAASAGIFGKLEKVGKYVKRAVKCANSMMTVIRGLNRYIRTIKTSDPQTTQAQLLTILYQTNNVVTDIPIAITNCLGKTMPPSLPTSKYILATSQYILSQVLTNSDTIISSWGRFKAFLIGANFTEAVNELNATDISSLKSGMKSNSTCGADLKSLLDSTWMTISQYRQENPDISDAAVRLKISSSKLVLNDIPTVTNNCMAQMIAESTESTAYQTRETLRKTFGVVINDLIAKGTSNNGTTLKANYYAYRAIQKGMTVLSASGWDTMDISTLLVAYVQTICGPTQFMGEIDDGNEAATLGLHSIQKAFKGSTSSWKRVGDGQVVIKFTSKDTQAVKVNIKSGGDKIDEVQIPAGGTATWKSTTKVLGGKTLYLDRWRPGFLGLPGTGGGSLVLWVPRASQGGHLELNARLNVS</sequence>
<name>A0ABD3FV82_9STRA</name>
<proteinExistence type="predicted"/>
<evidence type="ECO:0000256" key="1">
    <source>
        <dbReference type="SAM" id="SignalP"/>
    </source>
</evidence>
<feature type="signal peptide" evidence="1">
    <location>
        <begin position="1"/>
        <end position="19"/>
    </location>
</feature>
<dbReference type="Proteomes" id="UP001632037">
    <property type="component" value="Unassembled WGS sequence"/>
</dbReference>
<keyword evidence="1" id="KW-0732">Signal</keyword>
<accession>A0ABD3FV82</accession>
<comment type="caution">
    <text evidence="2">The sequence shown here is derived from an EMBL/GenBank/DDBJ whole genome shotgun (WGS) entry which is preliminary data.</text>
</comment>
<evidence type="ECO:0000313" key="3">
    <source>
        <dbReference type="Proteomes" id="UP001632037"/>
    </source>
</evidence>
<dbReference type="AlphaFoldDB" id="A0ABD3FV82"/>